<name>A0A7W9J4V9_9ACTN</name>
<dbReference type="Proteomes" id="UP000549971">
    <property type="component" value="Unassembled WGS sequence"/>
</dbReference>
<dbReference type="EMBL" id="JACHMY010000001">
    <property type="protein sequence ID" value="MBB5835654.1"/>
    <property type="molecule type" value="Genomic_DNA"/>
</dbReference>
<dbReference type="Pfam" id="PF12974">
    <property type="entry name" value="Phosphonate-bd"/>
    <property type="match status" value="1"/>
</dbReference>
<dbReference type="RefSeq" id="WP_184795271.1">
    <property type="nucleotide sequence ID" value="NZ_JACHMY010000001.1"/>
</dbReference>
<sequence length="319" mass="32394">MRITASKGLVAAALAVALLAAGCGAEKENGTTAQGFPATLVLGAIPAESSTDLQASYDPVIKLLEQETGAKVELSQATDYAGVVEGMISGKVDLAFLGPFAYVIATGNGAKIQPLGAVTAAKGQPSGYRSYALAKAGNDKIGTLSDFKGKTVCFVDPGSTSGFLYPSAGLIEAGVIASSQEKDLTAGLKPVYAGGHDASALAVKNGGCEAGFAMQSMVDTTLPGKGELTKGELKTVWTSPTIAGSLFVARQDLGGDQIGKLTKLLTEKANADQLKAAGMCEGDCLITDEDAWGVVPAKDSDYAGVRQVCAVTKSDKCKG</sequence>
<comment type="similarity">
    <text evidence="1">Belongs to the phosphate/phosphite/phosphonate binding protein family.</text>
</comment>
<protein>
    <submittedName>
        <fullName evidence="4">Phosphonate transport system substrate-binding protein</fullName>
    </submittedName>
</protein>
<organism evidence="4 5">
    <name type="scientific">Kribbella italica</name>
    <dbReference type="NCBI Taxonomy" id="1540520"/>
    <lineage>
        <taxon>Bacteria</taxon>
        <taxon>Bacillati</taxon>
        <taxon>Actinomycetota</taxon>
        <taxon>Actinomycetes</taxon>
        <taxon>Propionibacteriales</taxon>
        <taxon>Kribbellaceae</taxon>
        <taxon>Kribbella</taxon>
    </lineage>
</organism>
<dbReference type="SUPFAM" id="SSF53850">
    <property type="entry name" value="Periplasmic binding protein-like II"/>
    <property type="match status" value="1"/>
</dbReference>
<keyword evidence="2 3" id="KW-0732">Signal</keyword>
<gene>
    <name evidence="4" type="ORF">HDA39_002388</name>
</gene>
<dbReference type="NCBIfam" id="TIGR01098">
    <property type="entry name" value="3A0109s03R"/>
    <property type="match status" value="1"/>
</dbReference>
<accession>A0A7W9J4V9</accession>
<evidence type="ECO:0000256" key="2">
    <source>
        <dbReference type="ARBA" id="ARBA00022729"/>
    </source>
</evidence>
<dbReference type="InterPro" id="IPR005770">
    <property type="entry name" value="PhnD"/>
</dbReference>
<dbReference type="PANTHER" id="PTHR35841:SF1">
    <property type="entry name" value="PHOSPHONATES-BINDING PERIPLASMIC PROTEIN"/>
    <property type="match status" value="1"/>
</dbReference>
<dbReference type="AlphaFoldDB" id="A0A7W9J4V9"/>
<comment type="caution">
    <text evidence="4">The sequence shown here is derived from an EMBL/GenBank/DDBJ whole genome shotgun (WGS) entry which is preliminary data.</text>
</comment>
<evidence type="ECO:0000256" key="3">
    <source>
        <dbReference type="SAM" id="SignalP"/>
    </source>
</evidence>
<dbReference type="GO" id="GO:0043190">
    <property type="term" value="C:ATP-binding cassette (ABC) transporter complex"/>
    <property type="evidence" value="ECO:0007669"/>
    <property type="project" value="InterPro"/>
</dbReference>
<evidence type="ECO:0000256" key="1">
    <source>
        <dbReference type="ARBA" id="ARBA00007162"/>
    </source>
</evidence>
<dbReference type="Gene3D" id="3.40.190.10">
    <property type="entry name" value="Periplasmic binding protein-like II"/>
    <property type="match status" value="2"/>
</dbReference>
<reference evidence="4 5" key="1">
    <citation type="submission" date="2020-08" db="EMBL/GenBank/DDBJ databases">
        <title>Sequencing the genomes of 1000 actinobacteria strains.</title>
        <authorList>
            <person name="Klenk H.-P."/>
        </authorList>
    </citation>
    <scope>NUCLEOTIDE SEQUENCE [LARGE SCALE GENOMIC DNA]</scope>
    <source>
        <strain evidence="4 5">DSM 28967</strain>
    </source>
</reference>
<proteinExistence type="inferred from homology"/>
<dbReference type="PANTHER" id="PTHR35841">
    <property type="entry name" value="PHOSPHONATES-BINDING PERIPLASMIC PROTEIN"/>
    <property type="match status" value="1"/>
</dbReference>
<feature type="chain" id="PRO_5038415476" evidence="3">
    <location>
        <begin position="21"/>
        <end position="319"/>
    </location>
</feature>
<keyword evidence="5" id="KW-1185">Reference proteome</keyword>
<feature type="signal peptide" evidence="3">
    <location>
        <begin position="1"/>
        <end position="20"/>
    </location>
</feature>
<evidence type="ECO:0000313" key="4">
    <source>
        <dbReference type="EMBL" id="MBB5835654.1"/>
    </source>
</evidence>
<dbReference type="CDD" id="cd01071">
    <property type="entry name" value="PBP2_PhnD_like"/>
    <property type="match status" value="1"/>
</dbReference>
<dbReference type="GO" id="GO:0055085">
    <property type="term" value="P:transmembrane transport"/>
    <property type="evidence" value="ECO:0007669"/>
    <property type="project" value="InterPro"/>
</dbReference>
<evidence type="ECO:0000313" key="5">
    <source>
        <dbReference type="Proteomes" id="UP000549971"/>
    </source>
</evidence>
<dbReference type="PROSITE" id="PS51257">
    <property type="entry name" value="PROKAR_LIPOPROTEIN"/>
    <property type="match status" value="1"/>
</dbReference>